<evidence type="ECO:0000313" key="2">
    <source>
        <dbReference type="EMBL" id="KKM26962.1"/>
    </source>
</evidence>
<dbReference type="AlphaFoldDB" id="A0A0F9IHG5"/>
<reference evidence="2" key="1">
    <citation type="journal article" date="2015" name="Nature">
        <title>Complex archaea that bridge the gap between prokaryotes and eukaryotes.</title>
        <authorList>
            <person name="Spang A."/>
            <person name="Saw J.H."/>
            <person name="Jorgensen S.L."/>
            <person name="Zaremba-Niedzwiedzka K."/>
            <person name="Martijn J."/>
            <person name="Lind A.E."/>
            <person name="van Eijk R."/>
            <person name="Schleper C."/>
            <person name="Guy L."/>
            <person name="Ettema T.J."/>
        </authorList>
    </citation>
    <scope>NUCLEOTIDE SEQUENCE</scope>
</reference>
<proteinExistence type="predicted"/>
<gene>
    <name evidence="2" type="ORF">LCGC14_1579480</name>
</gene>
<accession>A0A0F9IHG5</accession>
<sequence length="56" mass="6647">MIETTDAPNRFITPEMQKRINEGKLDYRRGVGWHDPRSYNPEQARRDKLAGSWTTR</sequence>
<organism evidence="2">
    <name type="scientific">marine sediment metagenome</name>
    <dbReference type="NCBI Taxonomy" id="412755"/>
    <lineage>
        <taxon>unclassified sequences</taxon>
        <taxon>metagenomes</taxon>
        <taxon>ecological metagenomes</taxon>
    </lineage>
</organism>
<evidence type="ECO:0000256" key="1">
    <source>
        <dbReference type="SAM" id="MobiDB-lite"/>
    </source>
</evidence>
<feature type="region of interest" description="Disordered" evidence="1">
    <location>
        <begin position="30"/>
        <end position="56"/>
    </location>
</feature>
<protein>
    <submittedName>
        <fullName evidence="2">Uncharacterized protein</fullName>
    </submittedName>
</protein>
<feature type="compositionally biased region" description="Basic and acidic residues" evidence="1">
    <location>
        <begin position="30"/>
        <end position="49"/>
    </location>
</feature>
<name>A0A0F9IHG5_9ZZZZ</name>
<dbReference type="EMBL" id="LAZR01012411">
    <property type="protein sequence ID" value="KKM26962.1"/>
    <property type="molecule type" value="Genomic_DNA"/>
</dbReference>
<comment type="caution">
    <text evidence="2">The sequence shown here is derived from an EMBL/GenBank/DDBJ whole genome shotgun (WGS) entry which is preliminary data.</text>
</comment>